<gene>
    <name evidence="7" type="ORF">PsYK624_024580</name>
</gene>
<evidence type="ECO:0000313" key="7">
    <source>
        <dbReference type="EMBL" id="GJE86378.1"/>
    </source>
</evidence>
<evidence type="ECO:0000256" key="4">
    <source>
        <dbReference type="ARBA" id="ARBA00022989"/>
    </source>
</evidence>
<dbReference type="GO" id="GO:0030026">
    <property type="term" value="P:intracellular manganese ion homeostasis"/>
    <property type="evidence" value="ECO:0007669"/>
    <property type="project" value="InterPro"/>
</dbReference>
<comment type="subcellular location">
    <subcellularLocation>
        <location evidence="1">Endomembrane system</location>
        <topology evidence="1">Multi-pass membrane protein</topology>
    </subcellularLocation>
</comment>
<evidence type="ECO:0000256" key="2">
    <source>
        <dbReference type="ARBA" id="ARBA00007049"/>
    </source>
</evidence>
<evidence type="ECO:0000256" key="1">
    <source>
        <dbReference type="ARBA" id="ARBA00004127"/>
    </source>
</evidence>
<evidence type="ECO:0000313" key="8">
    <source>
        <dbReference type="Proteomes" id="UP000703269"/>
    </source>
</evidence>
<keyword evidence="3 6" id="KW-0812">Transmembrane</keyword>
<dbReference type="GO" id="GO:0005384">
    <property type="term" value="F:manganese ion transmembrane transporter activity"/>
    <property type="evidence" value="ECO:0007669"/>
    <property type="project" value="InterPro"/>
</dbReference>
<organism evidence="7 8">
    <name type="scientific">Phanerochaete sordida</name>
    <dbReference type="NCBI Taxonomy" id="48140"/>
    <lineage>
        <taxon>Eukaryota</taxon>
        <taxon>Fungi</taxon>
        <taxon>Dikarya</taxon>
        <taxon>Basidiomycota</taxon>
        <taxon>Agaricomycotina</taxon>
        <taxon>Agaricomycetes</taxon>
        <taxon>Polyporales</taxon>
        <taxon>Phanerochaetaceae</taxon>
        <taxon>Phanerochaete</taxon>
    </lineage>
</organism>
<keyword evidence="4 6" id="KW-1133">Transmembrane helix</keyword>
<keyword evidence="5 6" id="KW-0472">Membrane</keyword>
<dbReference type="OrthoDB" id="73465at2759"/>
<dbReference type="EMBL" id="BPQB01000004">
    <property type="protein sequence ID" value="GJE86378.1"/>
    <property type="molecule type" value="Genomic_DNA"/>
</dbReference>
<sequence length="328" mass="34209">MSCSSASAPSVPLPHRGAADATISKKPPVWSISEQGPVADQVPLPAKCDRHIPGRSGVCCKDLKDEDERTLVDPDVVRDVVIGLSDGLTVPFALTAGLSSLGESRLVILGGIAELVAGAISMGIGGFLAAQAERDHYRYLQKQTAARVLRSCEGEMEREVHGVLGPVGVDEHTSRLVARNLRDVEIDSGGEGSDASSSRTRVEEGQALRWSKSVGLTAFLLKFGEGLEEVTTRRMYVSAFTIGMGYLLGGLIPLLPYFFVARARTALIYSCIVTGIVLLVFGAVKARITGAAGQGAGGYVWGAVTTLLVGGAAAAAAYGLVAALEAAE</sequence>
<evidence type="ECO:0000256" key="3">
    <source>
        <dbReference type="ARBA" id="ARBA00022692"/>
    </source>
</evidence>
<comment type="caution">
    <text evidence="7">The sequence shown here is derived from an EMBL/GenBank/DDBJ whole genome shotgun (WGS) entry which is preliminary data.</text>
</comment>
<feature type="transmembrane region" description="Helical" evidence="6">
    <location>
        <begin position="266"/>
        <end position="284"/>
    </location>
</feature>
<feature type="transmembrane region" description="Helical" evidence="6">
    <location>
        <begin position="296"/>
        <end position="321"/>
    </location>
</feature>
<evidence type="ECO:0000256" key="6">
    <source>
        <dbReference type="SAM" id="Phobius"/>
    </source>
</evidence>
<evidence type="ECO:0000256" key="5">
    <source>
        <dbReference type="ARBA" id="ARBA00023136"/>
    </source>
</evidence>
<keyword evidence="8" id="KW-1185">Reference proteome</keyword>
<name>A0A9P3G187_9APHY</name>
<dbReference type="PANTHER" id="PTHR31851">
    <property type="entry name" value="FE(2+)/MN(2+) TRANSPORTER PCL1"/>
    <property type="match status" value="1"/>
</dbReference>
<dbReference type="InterPro" id="IPR008217">
    <property type="entry name" value="Ccc1_fam"/>
</dbReference>
<dbReference type="Proteomes" id="UP000703269">
    <property type="component" value="Unassembled WGS sequence"/>
</dbReference>
<accession>A0A9P3G187</accession>
<feature type="transmembrane region" description="Helical" evidence="6">
    <location>
        <begin position="106"/>
        <end position="130"/>
    </location>
</feature>
<proteinExistence type="inferred from homology"/>
<reference evidence="7 8" key="1">
    <citation type="submission" date="2021-08" db="EMBL/GenBank/DDBJ databases">
        <title>Draft Genome Sequence of Phanerochaete sordida strain YK-624.</title>
        <authorList>
            <person name="Mori T."/>
            <person name="Dohra H."/>
            <person name="Suzuki T."/>
            <person name="Kawagishi H."/>
            <person name="Hirai H."/>
        </authorList>
    </citation>
    <scope>NUCLEOTIDE SEQUENCE [LARGE SCALE GENOMIC DNA]</scope>
    <source>
        <strain evidence="7 8">YK-624</strain>
    </source>
</reference>
<dbReference type="AlphaFoldDB" id="A0A9P3G187"/>
<comment type="similarity">
    <text evidence="2">Belongs to the CCC1 family.</text>
</comment>
<dbReference type="Pfam" id="PF01988">
    <property type="entry name" value="VIT1"/>
    <property type="match status" value="1"/>
</dbReference>
<protein>
    <submittedName>
        <fullName evidence="7">VIT family-domain-containing protein</fullName>
    </submittedName>
</protein>
<feature type="transmembrane region" description="Helical" evidence="6">
    <location>
        <begin position="236"/>
        <end position="260"/>
    </location>
</feature>
<dbReference type="GO" id="GO:0012505">
    <property type="term" value="C:endomembrane system"/>
    <property type="evidence" value="ECO:0007669"/>
    <property type="project" value="UniProtKB-SubCell"/>
</dbReference>